<feature type="transmembrane region" description="Helical" evidence="1">
    <location>
        <begin position="75"/>
        <end position="95"/>
    </location>
</feature>
<keyword evidence="1" id="KW-1133">Transmembrane helix</keyword>
<dbReference type="EMBL" id="FOJM01000005">
    <property type="protein sequence ID" value="SFA45939.1"/>
    <property type="molecule type" value="Genomic_DNA"/>
</dbReference>
<keyword evidence="3" id="KW-1185">Reference proteome</keyword>
<sequence>MEEIPESQMNYLGKKIAYYSALVGTLIFVTYLISNSLFLMIAGAVFTIGAAISNVFVLAIILVELIFNKSYWRNSIVTVICMLLNIPLVLLYIFILSHFNL</sequence>
<protein>
    <recommendedName>
        <fullName evidence="4">Branched-chain amino acid:cation transporter, LIVCS family</fullName>
    </recommendedName>
</protein>
<reference evidence="3" key="1">
    <citation type="submission" date="2016-10" db="EMBL/GenBank/DDBJ databases">
        <authorList>
            <person name="Varghese N."/>
            <person name="Submissions S."/>
        </authorList>
    </citation>
    <scope>NUCLEOTIDE SEQUENCE [LARGE SCALE GENOMIC DNA]</scope>
    <source>
        <strain evidence="3">DSM 18130</strain>
    </source>
</reference>
<feature type="transmembrane region" description="Helical" evidence="1">
    <location>
        <begin position="16"/>
        <end position="33"/>
    </location>
</feature>
<dbReference type="Proteomes" id="UP000198836">
    <property type="component" value="Unassembled WGS sequence"/>
</dbReference>
<dbReference type="AlphaFoldDB" id="A0A1I0T2E7"/>
<gene>
    <name evidence="2" type="ORF">SAMN04488511_105198</name>
</gene>
<keyword evidence="1" id="KW-0472">Membrane</keyword>
<evidence type="ECO:0000256" key="1">
    <source>
        <dbReference type="SAM" id="Phobius"/>
    </source>
</evidence>
<evidence type="ECO:0000313" key="3">
    <source>
        <dbReference type="Proteomes" id="UP000198836"/>
    </source>
</evidence>
<proteinExistence type="predicted"/>
<keyword evidence="1" id="KW-0812">Transmembrane</keyword>
<name>A0A1I0T2E7_9SPHI</name>
<feature type="transmembrane region" description="Helical" evidence="1">
    <location>
        <begin position="39"/>
        <end position="63"/>
    </location>
</feature>
<evidence type="ECO:0000313" key="2">
    <source>
        <dbReference type="EMBL" id="SFA45939.1"/>
    </source>
</evidence>
<evidence type="ECO:0008006" key="4">
    <source>
        <dbReference type="Google" id="ProtNLM"/>
    </source>
</evidence>
<organism evidence="2 3">
    <name type="scientific">Pedobacter suwonensis</name>
    <dbReference type="NCBI Taxonomy" id="332999"/>
    <lineage>
        <taxon>Bacteria</taxon>
        <taxon>Pseudomonadati</taxon>
        <taxon>Bacteroidota</taxon>
        <taxon>Sphingobacteriia</taxon>
        <taxon>Sphingobacteriales</taxon>
        <taxon>Sphingobacteriaceae</taxon>
        <taxon>Pedobacter</taxon>
    </lineage>
</organism>
<accession>A0A1I0T2E7</accession>
<dbReference type="STRING" id="332999.SAMN04488511_105198"/>